<comment type="caution">
    <text evidence="3">The sequence shown here is derived from an EMBL/GenBank/DDBJ whole genome shotgun (WGS) entry which is preliminary data.</text>
</comment>
<comment type="similarity">
    <text evidence="1">Belongs to the HEBP family.</text>
</comment>
<feature type="domain" description="FAR1" evidence="2">
    <location>
        <begin position="44"/>
        <end position="133"/>
    </location>
</feature>
<dbReference type="AlphaFoldDB" id="A0A2K3NMH6"/>
<dbReference type="EMBL" id="ASHM01000243">
    <property type="protein sequence ID" value="PNY04246.1"/>
    <property type="molecule type" value="Genomic_DNA"/>
</dbReference>
<dbReference type="InterPro" id="IPR004330">
    <property type="entry name" value="FAR1_DNA_bnd_dom"/>
</dbReference>
<evidence type="ECO:0000256" key="1">
    <source>
        <dbReference type="ARBA" id="ARBA00009817"/>
    </source>
</evidence>
<dbReference type="Pfam" id="PF03101">
    <property type="entry name" value="FAR1"/>
    <property type="match status" value="1"/>
</dbReference>
<dbReference type="Proteomes" id="UP000236291">
    <property type="component" value="Unassembled WGS sequence"/>
</dbReference>
<protein>
    <submittedName>
        <fullName evidence="3">Heme-binding protein 2-like</fullName>
    </submittedName>
</protein>
<dbReference type="PANTHER" id="PTHR11220:SF36">
    <property type="entry name" value="SOUL HEME-BINDING PROTEIN"/>
    <property type="match status" value="1"/>
</dbReference>
<dbReference type="Pfam" id="PF04832">
    <property type="entry name" value="SOUL"/>
    <property type="match status" value="1"/>
</dbReference>
<organism evidence="3 4">
    <name type="scientific">Trifolium pratense</name>
    <name type="common">Red clover</name>
    <dbReference type="NCBI Taxonomy" id="57577"/>
    <lineage>
        <taxon>Eukaryota</taxon>
        <taxon>Viridiplantae</taxon>
        <taxon>Streptophyta</taxon>
        <taxon>Embryophyta</taxon>
        <taxon>Tracheophyta</taxon>
        <taxon>Spermatophyta</taxon>
        <taxon>Magnoliopsida</taxon>
        <taxon>eudicotyledons</taxon>
        <taxon>Gunneridae</taxon>
        <taxon>Pentapetalae</taxon>
        <taxon>rosids</taxon>
        <taxon>fabids</taxon>
        <taxon>Fabales</taxon>
        <taxon>Fabaceae</taxon>
        <taxon>Papilionoideae</taxon>
        <taxon>50 kb inversion clade</taxon>
        <taxon>NPAAA clade</taxon>
        <taxon>Hologalegina</taxon>
        <taxon>IRL clade</taxon>
        <taxon>Trifolieae</taxon>
        <taxon>Trifolium</taxon>
    </lineage>
</organism>
<dbReference type="ExpressionAtlas" id="A0A2K3NMH6">
    <property type="expression patterns" value="baseline"/>
</dbReference>
<evidence type="ECO:0000259" key="2">
    <source>
        <dbReference type="Pfam" id="PF03101"/>
    </source>
</evidence>
<dbReference type="FunFam" id="3.20.80.10:FF:000002">
    <property type="entry name" value="Heme-binding protein 2"/>
    <property type="match status" value="1"/>
</dbReference>
<dbReference type="PANTHER" id="PTHR11220">
    <property type="entry name" value="HEME-BINDING PROTEIN-RELATED"/>
    <property type="match status" value="1"/>
</dbReference>
<evidence type="ECO:0000313" key="4">
    <source>
        <dbReference type="Proteomes" id="UP000236291"/>
    </source>
</evidence>
<gene>
    <name evidence="3" type="ORF">L195_g000662</name>
</gene>
<dbReference type="SUPFAM" id="SSF55136">
    <property type="entry name" value="Probable bacterial effector-binding domain"/>
    <property type="match status" value="1"/>
</dbReference>
<dbReference type="InterPro" id="IPR011256">
    <property type="entry name" value="Reg_factor_effector_dom_sf"/>
</dbReference>
<proteinExistence type="inferred from homology"/>
<accession>A0A2K3NMH6</accession>
<dbReference type="Gene3D" id="3.20.80.10">
    <property type="entry name" value="Regulatory factor, effector binding domain"/>
    <property type="match status" value="1"/>
</dbReference>
<sequence>MYLMIALRNSDSVVIDGRFVRINTMTVDDIEGLDFSREKDAYGFYVKYAKCNGFVVRKDVVVRNVSGMIITRRFLCNRAGERDQKHLTRVDRKRDHRVVTRINCEAHLRIHYNEERLRWVVTSFEVSHNHELISSTHIHLFLAYRGMTDADKAQIDSLHSTVYAIESPKYIVIQTELDFEIRLYNESSWISATSSGTNSFEQSTKTGFHRLYQYIRGANLNSSKLAITAPILTRIPSTISSEVSYSVRMYVSPHFQGKPPQSNPELKLQLEKWKTQCIAVRKFNGYAKDDNINKEFEALVSSLNKHLDGTSTMMQDTSSYTIAQYNASFRNTERVNEVWINVSGFRTDC</sequence>
<reference evidence="3 4" key="1">
    <citation type="journal article" date="2014" name="Am. J. Bot.">
        <title>Genome assembly and annotation for red clover (Trifolium pratense; Fabaceae).</title>
        <authorList>
            <person name="Istvanek J."/>
            <person name="Jaros M."/>
            <person name="Krenek A."/>
            <person name="Repkova J."/>
        </authorList>
    </citation>
    <scope>NUCLEOTIDE SEQUENCE [LARGE SCALE GENOMIC DNA]</scope>
    <source>
        <strain evidence="4">cv. Tatra</strain>
        <tissue evidence="3">Young leaves</tissue>
    </source>
</reference>
<dbReference type="InterPro" id="IPR006917">
    <property type="entry name" value="SOUL_heme-bd"/>
</dbReference>
<name>A0A2K3NMH6_TRIPR</name>
<evidence type="ECO:0000313" key="3">
    <source>
        <dbReference type="EMBL" id="PNY04246.1"/>
    </source>
</evidence>
<reference evidence="3 4" key="2">
    <citation type="journal article" date="2017" name="Front. Plant Sci.">
        <title>Gene Classification and Mining of Molecular Markers Useful in Red Clover (Trifolium pratense) Breeding.</title>
        <authorList>
            <person name="Istvanek J."/>
            <person name="Dluhosova J."/>
            <person name="Dluhos P."/>
            <person name="Patkova L."/>
            <person name="Nedelnik J."/>
            <person name="Repkova J."/>
        </authorList>
    </citation>
    <scope>NUCLEOTIDE SEQUENCE [LARGE SCALE GENOMIC DNA]</scope>
    <source>
        <strain evidence="4">cv. Tatra</strain>
        <tissue evidence="3">Young leaves</tissue>
    </source>
</reference>